<keyword evidence="4" id="KW-0378">Hydrolase</keyword>
<comment type="similarity">
    <text evidence="1">Belongs to the beta-lactamase family.</text>
</comment>
<evidence type="ECO:0000256" key="2">
    <source>
        <dbReference type="SAM" id="MobiDB-lite"/>
    </source>
</evidence>
<dbReference type="InterPro" id="IPR001466">
    <property type="entry name" value="Beta-lactam-related"/>
</dbReference>
<dbReference type="Pfam" id="PF00144">
    <property type="entry name" value="Beta-lactamase"/>
    <property type="match status" value="1"/>
</dbReference>
<feature type="domain" description="Beta-lactamase-related" evidence="3">
    <location>
        <begin position="50"/>
        <end position="369"/>
    </location>
</feature>
<accession>A0A917GV15</accession>
<evidence type="ECO:0000256" key="1">
    <source>
        <dbReference type="ARBA" id="ARBA00038473"/>
    </source>
</evidence>
<name>A0A917GV15_9GAMM</name>
<reference evidence="4" key="1">
    <citation type="journal article" date="2014" name="Int. J. Syst. Evol. Microbiol.">
        <title>Complete genome sequence of Corynebacterium casei LMG S-19264T (=DSM 44701T), isolated from a smear-ripened cheese.</title>
        <authorList>
            <consortium name="US DOE Joint Genome Institute (JGI-PGF)"/>
            <person name="Walter F."/>
            <person name="Albersmeier A."/>
            <person name="Kalinowski J."/>
            <person name="Ruckert C."/>
        </authorList>
    </citation>
    <scope>NUCLEOTIDE SEQUENCE</scope>
    <source>
        <strain evidence="4">CGMCC 1.15425</strain>
    </source>
</reference>
<proteinExistence type="inferred from homology"/>
<dbReference type="InterPro" id="IPR051478">
    <property type="entry name" value="Beta-lactamase-like_AB/R"/>
</dbReference>
<reference evidence="4" key="2">
    <citation type="submission" date="2020-09" db="EMBL/GenBank/DDBJ databases">
        <authorList>
            <person name="Sun Q."/>
            <person name="Zhou Y."/>
        </authorList>
    </citation>
    <scope>NUCLEOTIDE SEQUENCE</scope>
    <source>
        <strain evidence="4">CGMCC 1.15425</strain>
    </source>
</reference>
<dbReference type="GO" id="GO:0016787">
    <property type="term" value="F:hydrolase activity"/>
    <property type="evidence" value="ECO:0007669"/>
    <property type="project" value="UniProtKB-KW"/>
</dbReference>
<dbReference type="PANTHER" id="PTHR22935">
    <property type="entry name" value="PENICILLIN-BINDING PROTEIN"/>
    <property type="match status" value="1"/>
</dbReference>
<dbReference type="SUPFAM" id="SSF56601">
    <property type="entry name" value="beta-lactamase/transpeptidase-like"/>
    <property type="match status" value="1"/>
</dbReference>
<protein>
    <submittedName>
        <fullName evidence="4">Serine hydrolase</fullName>
    </submittedName>
</protein>
<dbReference type="EMBL" id="BMIY01000005">
    <property type="protein sequence ID" value="GGG57818.1"/>
    <property type="molecule type" value="Genomic_DNA"/>
</dbReference>
<evidence type="ECO:0000313" key="4">
    <source>
        <dbReference type="EMBL" id="GGG57818.1"/>
    </source>
</evidence>
<organism evidence="4 5">
    <name type="scientific">Pseudohongiella nitratireducens</name>
    <dbReference type="NCBI Taxonomy" id="1768907"/>
    <lineage>
        <taxon>Bacteria</taxon>
        <taxon>Pseudomonadati</taxon>
        <taxon>Pseudomonadota</taxon>
        <taxon>Gammaproteobacteria</taxon>
        <taxon>Pseudomonadales</taxon>
        <taxon>Pseudohongiellaceae</taxon>
        <taxon>Pseudohongiella</taxon>
    </lineage>
</organism>
<dbReference type="Gene3D" id="3.40.710.10">
    <property type="entry name" value="DD-peptidase/beta-lactamase superfamily"/>
    <property type="match status" value="1"/>
</dbReference>
<keyword evidence="5" id="KW-1185">Reference proteome</keyword>
<dbReference type="Proteomes" id="UP000627715">
    <property type="component" value="Unassembled WGS sequence"/>
</dbReference>
<dbReference type="AlphaFoldDB" id="A0A917GV15"/>
<evidence type="ECO:0000313" key="5">
    <source>
        <dbReference type="Proteomes" id="UP000627715"/>
    </source>
</evidence>
<evidence type="ECO:0000259" key="3">
    <source>
        <dbReference type="Pfam" id="PF00144"/>
    </source>
</evidence>
<dbReference type="InterPro" id="IPR012338">
    <property type="entry name" value="Beta-lactam/transpept-like"/>
</dbReference>
<sequence length="385" mass="42127">MLAFPSVAQEGAVNTPPEVWPSPDVRGTPSKVDYQALESFVDWLADEASEADLPGVAMSIVSSQSVEHLETWGRRREGESGDIDVDTVFRIASVSKTFAGTVAALMVQHGIVEWDEPLLPLLPGLRLGTEAVSEGVTLRHVASHSTGLMPHAYSNLLDAGILYPDIRNRLHEVPTVCAPGDCYGYQNVVFSLIADVVETHLQTRYSDFVRENIFLPLGMRTASMSIEAYEAQENASSPHRYARGSWHPSTINEAYFSVGPASGVNASIRDMSRWAQANLGAFPDVLQPALLASVHKPVVATPYGGYFNRWPGVERAWYAAGWRVYDYNGIRVVHHGGGVRGFRTEMVLVPALDIAMVVLFNAQTPLANDVVPKFLDTVLNQLELP</sequence>
<gene>
    <name evidence="4" type="primary">bla</name>
    <name evidence="4" type="ORF">GCM10011403_13890</name>
</gene>
<dbReference type="PANTHER" id="PTHR22935:SF95">
    <property type="entry name" value="BETA-LACTAMASE-LIKE 1-RELATED"/>
    <property type="match status" value="1"/>
</dbReference>
<comment type="caution">
    <text evidence="4">The sequence shown here is derived from an EMBL/GenBank/DDBJ whole genome shotgun (WGS) entry which is preliminary data.</text>
</comment>
<feature type="region of interest" description="Disordered" evidence="2">
    <location>
        <begin position="1"/>
        <end position="26"/>
    </location>
</feature>